<dbReference type="Gene3D" id="3.40.50.970">
    <property type="match status" value="1"/>
</dbReference>
<dbReference type="GO" id="GO:0004739">
    <property type="term" value="F:pyruvate dehydrogenase (acetyl-transferring) activity"/>
    <property type="evidence" value="ECO:0007669"/>
    <property type="project" value="UniProtKB-EC"/>
</dbReference>
<dbReference type="PANTHER" id="PTHR11516:SF60">
    <property type="entry name" value="PYRUVATE DEHYDROGENASE E1 COMPONENT SUBUNIT ALPHA"/>
    <property type="match status" value="1"/>
</dbReference>
<dbReference type="Proteomes" id="UP001238088">
    <property type="component" value="Unassembled WGS sequence"/>
</dbReference>
<keyword evidence="5" id="KW-0670">Pyruvate</keyword>
<reference evidence="5 6" key="1">
    <citation type="submission" date="2023-07" db="EMBL/GenBank/DDBJ databases">
        <title>Genomic Encyclopedia of Type Strains, Phase IV (KMG-IV): sequencing the most valuable type-strain genomes for metagenomic binning, comparative biology and taxonomic classification.</title>
        <authorList>
            <person name="Goeker M."/>
        </authorList>
    </citation>
    <scope>NUCLEOTIDE SEQUENCE [LARGE SCALE GENOMIC DNA]</scope>
    <source>
        <strain evidence="5 6">DSM 23494</strain>
    </source>
</reference>
<evidence type="ECO:0000256" key="3">
    <source>
        <dbReference type="ARBA" id="ARBA00023052"/>
    </source>
</evidence>
<evidence type="ECO:0000256" key="1">
    <source>
        <dbReference type="ARBA" id="ARBA00001964"/>
    </source>
</evidence>
<organism evidence="5 6">
    <name type="scientific">Cytobacillus purgationiresistens</name>
    <dbReference type="NCBI Taxonomy" id="863449"/>
    <lineage>
        <taxon>Bacteria</taxon>
        <taxon>Bacillati</taxon>
        <taxon>Bacillota</taxon>
        <taxon>Bacilli</taxon>
        <taxon>Bacillales</taxon>
        <taxon>Bacillaceae</taxon>
        <taxon>Cytobacillus</taxon>
    </lineage>
</organism>
<comment type="caution">
    <text evidence="5">The sequence shown here is derived from an EMBL/GenBank/DDBJ whole genome shotgun (WGS) entry which is preliminary data.</text>
</comment>
<dbReference type="CDD" id="cd02000">
    <property type="entry name" value="TPP_E1_PDC_ADC_BCADC"/>
    <property type="match status" value="1"/>
</dbReference>
<evidence type="ECO:0000256" key="2">
    <source>
        <dbReference type="ARBA" id="ARBA00023002"/>
    </source>
</evidence>
<keyword evidence="6" id="KW-1185">Reference proteome</keyword>
<evidence type="ECO:0000313" key="6">
    <source>
        <dbReference type="Proteomes" id="UP001238088"/>
    </source>
</evidence>
<accession>A0ABU0AM86</accession>
<comment type="cofactor">
    <cofactor evidence="1">
        <name>thiamine diphosphate</name>
        <dbReference type="ChEBI" id="CHEBI:58937"/>
    </cofactor>
</comment>
<evidence type="ECO:0000259" key="4">
    <source>
        <dbReference type="Pfam" id="PF00676"/>
    </source>
</evidence>
<dbReference type="EMBL" id="JAUSUB010000022">
    <property type="protein sequence ID" value="MDQ0272368.1"/>
    <property type="molecule type" value="Genomic_DNA"/>
</dbReference>
<dbReference type="InterPro" id="IPR050642">
    <property type="entry name" value="PDH_E1_Alpha_Subunit"/>
</dbReference>
<dbReference type="InterPro" id="IPR001017">
    <property type="entry name" value="DH_E1"/>
</dbReference>
<evidence type="ECO:0000313" key="5">
    <source>
        <dbReference type="EMBL" id="MDQ0272368.1"/>
    </source>
</evidence>
<name>A0ABU0AM86_9BACI</name>
<keyword evidence="3" id="KW-0786">Thiamine pyrophosphate</keyword>
<dbReference type="SUPFAM" id="SSF52518">
    <property type="entry name" value="Thiamin diphosphate-binding fold (THDP-binding)"/>
    <property type="match status" value="1"/>
</dbReference>
<dbReference type="Pfam" id="PF00676">
    <property type="entry name" value="E1_dh"/>
    <property type="match status" value="1"/>
</dbReference>
<keyword evidence="2 5" id="KW-0560">Oxidoreductase</keyword>
<proteinExistence type="predicted"/>
<protein>
    <submittedName>
        <fullName evidence="5">Pyruvate dehydrogenase E1 component alpha subunit</fullName>
        <ecNumber evidence="5">1.2.4.1</ecNumber>
    </submittedName>
</protein>
<dbReference type="InterPro" id="IPR029061">
    <property type="entry name" value="THDP-binding"/>
</dbReference>
<sequence>MHSYTGQEAIATGFGMNLEQTDYITMTYRGRGHAIAKGAQEKKLLAEMLGRVDGYCHGKGGPMHITSVENGILGANGIVGAGIPIAVGAAFSAQYRETSQVAVTYFGDGAINQGVFHEAINMAALWDLPVVFVCENNLYSEMTPLHESVKNQNLAERGFGYGVEGIVVDGNDLEAVYHAANEAVSKARAGKGPTLIEAKTYRTEGHMYGDSETYRTKEEVEAWRKKDPILQLEARLEQELADFHKYKQELEGRIAQHLTEAIQFAKESPEPNEQDLFEGVL</sequence>
<dbReference type="EC" id="1.2.4.1" evidence="5"/>
<feature type="domain" description="Dehydrogenase E1 component" evidence="4">
    <location>
        <begin position="2"/>
        <end position="272"/>
    </location>
</feature>
<dbReference type="PANTHER" id="PTHR11516">
    <property type="entry name" value="PYRUVATE DEHYDROGENASE E1 COMPONENT, ALPHA SUBUNIT BACTERIAL AND ORGANELLAR"/>
    <property type="match status" value="1"/>
</dbReference>
<gene>
    <name evidence="5" type="ORF">J2S17_004260</name>
</gene>